<dbReference type="InterPro" id="IPR026533">
    <property type="entry name" value="NTPase/PRRC1"/>
</dbReference>
<keyword evidence="6" id="KW-0460">Magnesium</keyword>
<evidence type="ECO:0000256" key="8">
    <source>
        <dbReference type="ARBA" id="ARBA00023211"/>
    </source>
</evidence>
<feature type="region of interest" description="Disordered" evidence="12">
    <location>
        <begin position="1"/>
        <end position="47"/>
    </location>
</feature>
<dbReference type="GO" id="GO:0000166">
    <property type="term" value="F:nucleotide binding"/>
    <property type="evidence" value="ECO:0007669"/>
    <property type="project" value="UniProtKB-KW"/>
</dbReference>
<dbReference type="RefSeq" id="WP_372388164.1">
    <property type="nucleotide sequence ID" value="NZ_JBGNYA010000001.1"/>
</dbReference>
<dbReference type="EMBL" id="JBGNYA010000001">
    <property type="protein sequence ID" value="MFA1610544.1"/>
    <property type="molecule type" value="Genomic_DNA"/>
</dbReference>
<dbReference type="GO" id="GO:0009117">
    <property type="term" value="P:nucleotide metabolic process"/>
    <property type="evidence" value="ECO:0007669"/>
    <property type="project" value="UniProtKB-KW"/>
</dbReference>
<gene>
    <name evidence="14" type="primary">yjjX</name>
    <name evidence="14" type="ORF">OS889_05935</name>
</gene>
<sequence>MRIGVGSGNPVKRDATARVFPDATVEAEPVPSGVSEQPTGREETRRGAENRAAAVLDAGGYDLGVGIEGGVAGVEEGDGEPAFLVMRAVIDDGDRRGIGAGPSLPLPDSIAERVRAGEELGPVMDDVLGESDVARKQGAAGAFTGGAMTRTDALASAVTAAASPFLSDLY</sequence>
<dbReference type="InterPro" id="IPR002786">
    <property type="entry name" value="Non_canon_purine_NTPase"/>
</dbReference>
<dbReference type="EC" id="3.6.1.73" evidence="9"/>
<comment type="catalytic activity">
    <reaction evidence="10">
        <text>ITP + H2O = IDP + phosphate + H(+)</text>
        <dbReference type="Rhea" id="RHEA:28330"/>
        <dbReference type="ChEBI" id="CHEBI:15377"/>
        <dbReference type="ChEBI" id="CHEBI:15378"/>
        <dbReference type="ChEBI" id="CHEBI:43474"/>
        <dbReference type="ChEBI" id="CHEBI:58280"/>
        <dbReference type="ChEBI" id="CHEBI:61402"/>
        <dbReference type="EC" id="3.6.1.73"/>
    </reaction>
</comment>
<proteinExistence type="predicted"/>
<evidence type="ECO:0000256" key="1">
    <source>
        <dbReference type="ARBA" id="ARBA00001936"/>
    </source>
</evidence>
<evidence type="ECO:0000313" key="15">
    <source>
        <dbReference type="Proteomes" id="UP001570511"/>
    </source>
</evidence>
<organism evidence="14 15">
    <name type="scientific">Halobellus rubicundus</name>
    <dbReference type="NCBI Taxonomy" id="2996466"/>
    <lineage>
        <taxon>Archaea</taxon>
        <taxon>Methanobacteriati</taxon>
        <taxon>Methanobacteriota</taxon>
        <taxon>Stenosarchaea group</taxon>
        <taxon>Halobacteria</taxon>
        <taxon>Halobacteriales</taxon>
        <taxon>Haloferacaceae</taxon>
        <taxon>Halobellus</taxon>
    </lineage>
</organism>
<keyword evidence="8" id="KW-0464">Manganese</keyword>
<keyword evidence="3" id="KW-0479">Metal-binding</keyword>
<evidence type="ECO:0000256" key="10">
    <source>
        <dbReference type="ARBA" id="ARBA00048174"/>
    </source>
</evidence>
<dbReference type="PANTHER" id="PTHR34699:SF2">
    <property type="entry name" value="NON-CANONICAL PURINE NTP PHOSPHATASE_PRRC1 DOMAIN-CONTAINING PROTEIN"/>
    <property type="match status" value="1"/>
</dbReference>
<evidence type="ECO:0000313" key="14">
    <source>
        <dbReference type="EMBL" id="MFA1610544.1"/>
    </source>
</evidence>
<comment type="catalytic activity">
    <reaction evidence="11">
        <text>XTP + H2O = XDP + phosphate + H(+)</text>
        <dbReference type="Rhea" id="RHEA:28406"/>
        <dbReference type="ChEBI" id="CHEBI:15377"/>
        <dbReference type="ChEBI" id="CHEBI:15378"/>
        <dbReference type="ChEBI" id="CHEBI:43474"/>
        <dbReference type="ChEBI" id="CHEBI:59884"/>
        <dbReference type="ChEBI" id="CHEBI:61314"/>
        <dbReference type="EC" id="3.6.1.73"/>
    </reaction>
</comment>
<feature type="domain" description="Non-canonical purine NTP phosphatase/PRRC1" evidence="13">
    <location>
        <begin position="6"/>
        <end position="166"/>
    </location>
</feature>
<dbReference type="AlphaFoldDB" id="A0ABD5MD95"/>
<dbReference type="GO" id="GO:0046872">
    <property type="term" value="F:metal ion binding"/>
    <property type="evidence" value="ECO:0007669"/>
    <property type="project" value="UniProtKB-KW"/>
</dbReference>
<evidence type="ECO:0000256" key="6">
    <source>
        <dbReference type="ARBA" id="ARBA00022842"/>
    </source>
</evidence>
<evidence type="ECO:0000256" key="11">
    <source>
        <dbReference type="ARBA" id="ARBA00048781"/>
    </source>
</evidence>
<name>A0ABD5MD95_9EURY</name>
<comment type="cofactor">
    <cofactor evidence="1">
        <name>Mn(2+)</name>
        <dbReference type="ChEBI" id="CHEBI:29035"/>
    </cofactor>
</comment>
<evidence type="ECO:0000256" key="5">
    <source>
        <dbReference type="ARBA" id="ARBA00022801"/>
    </source>
</evidence>
<dbReference type="Gene3D" id="3.90.950.10">
    <property type="match status" value="1"/>
</dbReference>
<comment type="caution">
    <text evidence="14">The sequence shown here is derived from an EMBL/GenBank/DDBJ whole genome shotgun (WGS) entry which is preliminary data.</text>
</comment>
<keyword evidence="7" id="KW-0546">Nucleotide metabolism</keyword>
<dbReference type="SUPFAM" id="SSF52972">
    <property type="entry name" value="ITPase-like"/>
    <property type="match status" value="1"/>
</dbReference>
<keyword evidence="5 14" id="KW-0378">Hydrolase</keyword>
<keyword evidence="15" id="KW-1185">Reference proteome</keyword>
<dbReference type="InterPro" id="IPR029001">
    <property type="entry name" value="ITPase-like_fam"/>
</dbReference>
<evidence type="ECO:0000256" key="9">
    <source>
        <dbReference type="ARBA" id="ARBA00038901"/>
    </source>
</evidence>
<dbReference type="InterPro" id="IPR050299">
    <property type="entry name" value="YjjX_NTPase"/>
</dbReference>
<dbReference type="PANTHER" id="PTHR34699">
    <property type="match status" value="1"/>
</dbReference>
<evidence type="ECO:0000256" key="7">
    <source>
        <dbReference type="ARBA" id="ARBA00023080"/>
    </source>
</evidence>
<protein>
    <recommendedName>
        <fullName evidence="9">inosine/xanthosine triphosphatase</fullName>
        <ecNumber evidence="9">3.6.1.73</ecNumber>
    </recommendedName>
</protein>
<reference evidence="14 15" key="1">
    <citation type="submission" date="2024-08" db="EMBL/GenBank/DDBJ databases">
        <title>Halobellus sp. MBLA0158 whole genome sequence.</title>
        <authorList>
            <person name="Hwang C.Y."/>
            <person name="Cho E.-S."/>
            <person name="Seo M.-J."/>
        </authorList>
    </citation>
    <scope>NUCLEOTIDE SEQUENCE [LARGE SCALE GENOMIC DNA]</scope>
    <source>
        <strain evidence="14 15">MBLA0158</strain>
    </source>
</reference>
<comment type="cofactor">
    <cofactor evidence="2">
        <name>Mg(2+)</name>
        <dbReference type="ChEBI" id="CHEBI:18420"/>
    </cofactor>
</comment>
<evidence type="ECO:0000259" key="13">
    <source>
        <dbReference type="Pfam" id="PF01931"/>
    </source>
</evidence>
<evidence type="ECO:0000256" key="4">
    <source>
        <dbReference type="ARBA" id="ARBA00022741"/>
    </source>
</evidence>
<dbReference type="Pfam" id="PF01931">
    <property type="entry name" value="NTPase_I-T"/>
    <property type="match status" value="1"/>
</dbReference>
<dbReference type="NCBIfam" id="TIGR00258">
    <property type="entry name" value="inosine/xanthosine triphosphatase"/>
    <property type="match status" value="1"/>
</dbReference>
<keyword evidence="4" id="KW-0547">Nucleotide-binding</keyword>
<evidence type="ECO:0000256" key="3">
    <source>
        <dbReference type="ARBA" id="ARBA00022723"/>
    </source>
</evidence>
<evidence type="ECO:0000256" key="12">
    <source>
        <dbReference type="SAM" id="MobiDB-lite"/>
    </source>
</evidence>
<evidence type="ECO:0000256" key="2">
    <source>
        <dbReference type="ARBA" id="ARBA00001946"/>
    </source>
</evidence>
<dbReference type="Proteomes" id="UP001570511">
    <property type="component" value="Unassembled WGS sequence"/>
</dbReference>
<accession>A0ABD5MD95</accession>
<dbReference type="GO" id="GO:0103023">
    <property type="term" value="F:ITPase activity"/>
    <property type="evidence" value="ECO:0007669"/>
    <property type="project" value="UniProtKB-EC"/>
</dbReference>